<protein>
    <submittedName>
        <fullName evidence="1">Uncharacterized protein</fullName>
    </submittedName>
</protein>
<dbReference type="STRING" id="7070.D2CG28"/>
<reference evidence="1 2" key="1">
    <citation type="journal article" date="2008" name="Nature">
        <title>The genome of the model beetle and pest Tribolium castaneum.</title>
        <authorList>
            <consortium name="Tribolium Genome Sequencing Consortium"/>
            <person name="Richards S."/>
            <person name="Gibbs R.A."/>
            <person name="Weinstock G.M."/>
            <person name="Brown S.J."/>
            <person name="Denell R."/>
            <person name="Beeman R.W."/>
            <person name="Gibbs R."/>
            <person name="Beeman R.W."/>
            <person name="Brown S.J."/>
            <person name="Bucher G."/>
            <person name="Friedrich M."/>
            <person name="Grimmelikhuijzen C.J."/>
            <person name="Klingler M."/>
            <person name="Lorenzen M."/>
            <person name="Richards S."/>
            <person name="Roth S."/>
            <person name="Schroder R."/>
            <person name="Tautz D."/>
            <person name="Zdobnov E.M."/>
            <person name="Muzny D."/>
            <person name="Gibbs R.A."/>
            <person name="Weinstock G.M."/>
            <person name="Attaway T."/>
            <person name="Bell S."/>
            <person name="Buhay C.J."/>
            <person name="Chandrabose M.N."/>
            <person name="Chavez D."/>
            <person name="Clerk-Blankenburg K.P."/>
            <person name="Cree A."/>
            <person name="Dao M."/>
            <person name="Davis C."/>
            <person name="Chacko J."/>
            <person name="Dinh H."/>
            <person name="Dugan-Rocha S."/>
            <person name="Fowler G."/>
            <person name="Garner T.T."/>
            <person name="Garnes J."/>
            <person name="Gnirke A."/>
            <person name="Hawes A."/>
            <person name="Hernandez J."/>
            <person name="Hines S."/>
            <person name="Holder M."/>
            <person name="Hume J."/>
            <person name="Jhangiani S.N."/>
            <person name="Joshi V."/>
            <person name="Khan Z.M."/>
            <person name="Jackson L."/>
            <person name="Kovar C."/>
            <person name="Kowis A."/>
            <person name="Lee S."/>
            <person name="Lewis L.R."/>
            <person name="Margolis J."/>
            <person name="Morgan M."/>
            <person name="Nazareth L.V."/>
            <person name="Nguyen N."/>
            <person name="Okwuonu G."/>
            <person name="Parker D."/>
            <person name="Richards S."/>
            <person name="Ruiz S.J."/>
            <person name="Santibanez J."/>
            <person name="Savard J."/>
            <person name="Scherer S.E."/>
            <person name="Schneider B."/>
            <person name="Sodergren E."/>
            <person name="Tautz D."/>
            <person name="Vattahil S."/>
            <person name="Villasana D."/>
            <person name="White C.S."/>
            <person name="Wright R."/>
            <person name="Park Y."/>
            <person name="Beeman R.W."/>
            <person name="Lord J."/>
            <person name="Oppert B."/>
            <person name="Lorenzen M."/>
            <person name="Brown S."/>
            <person name="Wang L."/>
            <person name="Savard J."/>
            <person name="Tautz D."/>
            <person name="Richards S."/>
            <person name="Weinstock G."/>
            <person name="Gibbs R.A."/>
            <person name="Liu Y."/>
            <person name="Worley K."/>
            <person name="Weinstock G."/>
            <person name="Elsik C.G."/>
            <person name="Reese J.T."/>
            <person name="Elhaik E."/>
            <person name="Landan G."/>
            <person name="Graur D."/>
            <person name="Arensburger P."/>
            <person name="Atkinson P."/>
            <person name="Beeman R.W."/>
            <person name="Beidler J."/>
            <person name="Brown S.J."/>
            <person name="Demuth J.P."/>
            <person name="Drury D.W."/>
            <person name="Du Y.Z."/>
            <person name="Fujiwara H."/>
            <person name="Lorenzen M."/>
            <person name="Maselli V."/>
            <person name="Osanai M."/>
            <person name="Park Y."/>
            <person name="Robertson H.M."/>
            <person name="Tu Z."/>
            <person name="Wang J.J."/>
            <person name="Wang S."/>
            <person name="Richards S."/>
            <person name="Song H."/>
            <person name="Zhang L."/>
            <person name="Sodergren E."/>
            <person name="Werner D."/>
            <person name="Stanke M."/>
            <person name="Morgenstern B."/>
            <person name="Solovyev V."/>
            <person name="Kosarev P."/>
            <person name="Brown G."/>
            <person name="Chen H.C."/>
            <person name="Ermolaeva O."/>
            <person name="Hlavina W."/>
            <person name="Kapustin Y."/>
            <person name="Kiryutin B."/>
            <person name="Kitts P."/>
            <person name="Maglott D."/>
            <person name="Pruitt K."/>
            <person name="Sapojnikov V."/>
            <person name="Souvorov A."/>
            <person name="Mackey A.J."/>
            <person name="Waterhouse R.M."/>
            <person name="Wyder S."/>
            <person name="Zdobnov E.M."/>
            <person name="Zdobnov E.M."/>
            <person name="Wyder S."/>
            <person name="Kriventseva E.V."/>
            <person name="Kadowaki T."/>
            <person name="Bork P."/>
            <person name="Aranda M."/>
            <person name="Bao R."/>
            <person name="Beermann A."/>
            <person name="Berns N."/>
            <person name="Bolognesi R."/>
            <person name="Bonneton F."/>
            <person name="Bopp D."/>
            <person name="Brown S.J."/>
            <person name="Bucher G."/>
            <person name="Butts T."/>
            <person name="Chaumot A."/>
            <person name="Denell R.E."/>
            <person name="Ferrier D.E."/>
            <person name="Friedrich M."/>
            <person name="Gordon C.M."/>
            <person name="Jindra M."/>
            <person name="Klingler M."/>
            <person name="Lan Q."/>
            <person name="Lattorff H.M."/>
            <person name="Laudet V."/>
            <person name="von Levetsow C."/>
            <person name="Liu Z."/>
            <person name="Lutz R."/>
            <person name="Lynch J.A."/>
            <person name="da Fonseca R.N."/>
            <person name="Posnien N."/>
            <person name="Reuter R."/>
            <person name="Roth S."/>
            <person name="Savard J."/>
            <person name="Schinko J.B."/>
            <person name="Schmitt C."/>
            <person name="Schoppmeier M."/>
            <person name="Schroder R."/>
            <person name="Shippy T.D."/>
            <person name="Simonnet F."/>
            <person name="Marques-Souza H."/>
            <person name="Tautz D."/>
            <person name="Tomoyasu Y."/>
            <person name="Trauner J."/>
            <person name="Van der Zee M."/>
            <person name="Vervoort M."/>
            <person name="Wittkopp N."/>
            <person name="Wimmer E.A."/>
            <person name="Yang X."/>
            <person name="Jones A.K."/>
            <person name="Sattelle D.B."/>
            <person name="Ebert P.R."/>
            <person name="Nelson D."/>
            <person name="Scott J.G."/>
            <person name="Beeman R.W."/>
            <person name="Muthukrishnan S."/>
            <person name="Kramer K.J."/>
            <person name="Arakane Y."/>
            <person name="Beeman R.W."/>
            <person name="Zhu Q."/>
            <person name="Hogenkamp D."/>
            <person name="Dixit R."/>
            <person name="Oppert B."/>
            <person name="Jiang H."/>
            <person name="Zou Z."/>
            <person name="Marshall J."/>
            <person name="Elpidina E."/>
            <person name="Vinokurov K."/>
            <person name="Oppert C."/>
            <person name="Zou Z."/>
            <person name="Evans J."/>
            <person name="Lu Z."/>
            <person name="Zhao P."/>
            <person name="Sumathipala N."/>
            <person name="Altincicek B."/>
            <person name="Vilcinskas A."/>
            <person name="Williams M."/>
            <person name="Hultmark D."/>
            <person name="Hetru C."/>
            <person name="Jiang H."/>
            <person name="Grimmelikhuijzen C.J."/>
            <person name="Hauser F."/>
            <person name="Cazzamali G."/>
            <person name="Williamson M."/>
            <person name="Park Y."/>
            <person name="Li B."/>
            <person name="Tanaka Y."/>
            <person name="Predel R."/>
            <person name="Neupert S."/>
            <person name="Schachtner J."/>
            <person name="Verleyen P."/>
            <person name="Raible F."/>
            <person name="Bork P."/>
            <person name="Friedrich M."/>
            <person name="Walden K.K."/>
            <person name="Robertson H.M."/>
            <person name="Angeli S."/>
            <person name="Foret S."/>
            <person name="Bucher G."/>
            <person name="Schuetz S."/>
            <person name="Maleszka R."/>
            <person name="Wimmer E.A."/>
            <person name="Beeman R.W."/>
            <person name="Lorenzen M."/>
            <person name="Tomoyasu Y."/>
            <person name="Miller S.C."/>
            <person name="Grossmann D."/>
            <person name="Bucher G."/>
        </authorList>
    </citation>
    <scope>NUCLEOTIDE SEQUENCE [LARGE SCALE GENOMIC DNA]</scope>
    <source>
        <strain evidence="1 2">Georgia GA2</strain>
    </source>
</reference>
<organism evidence="1 2">
    <name type="scientific">Tribolium castaneum</name>
    <name type="common">Red flour beetle</name>
    <dbReference type="NCBI Taxonomy" id="7070"/>
    <lineage>
        <taxon>Eukaryota</taxon>
        <taxon>Metazoa</taxon>
        <taxon>Ecdysozoa</taxon>
        <taxon>Arthropoda</taxon>
        <taxon>Hexapoda</taxon>
        <taxon>Insecta</taxon>
        <taxon>Pterygota</taxon>
        <taxon>Neoptera</taxon>
        <taxon>Endopterygota</taxon>
        <taxon>Coleoptera</taxon>
        <taxon>Polyphaga</taxon>
        <taxon>Cucujiformia</taxon>
        <taxon>Tenebrionidae</taxon>
        <taxon>Tenebrionidae incertae sedis</taxon>
        <taxon>Tribolium</taxon>
    </lineage>
</organism>
<sequence>MDVIGDEKLGYATRYKLTSASKEIDLIGHLNCDIFNQEKFLINGVEMRLKLVRSRDSFALMADGVNGKIQITDATLMIRRNKISPTILLAHSKALDILTAKYIFRSITKKMCYMFCNK</sequence>
<reference evidence="1 2" key="2">
    <citation type="journal article" date="2010" name="Nucleic Acids Res.">
        <title>BeetleBase in 2010: revisions to provide comprehensive genomic information for Tribolium castaneum.</title>
        <authorList>
            <person name="Kim H.S."/>
            <person name="Murphy T."/>
            <person name="Xia J."/>
            <person name="Caragea D."/>
            <person name="Park Y."/>
            <person name="Beeman R.W."/>
            <person name="Lorenzen M.D."/>
            <person name="Butcher S."/>
            <person name="Manak J.R."/>
            <person name="Brown S.J."/>
        </authorList>
    </citation>
    <scope>NUCLEOTIDE SEQUENCE [LARGE SCALE GENOMIC DNA]</scope>
    <source>
        <strain evidence="1 2">Georgia GA2</strain>
    </source>
</reference>
<dbReference type="HOGENOM" id="CLU_2076137_0_0_1"/>
<dbReference type="InParanoid" id="D2CG28"/>
<keyword evidence="2" id="KW-1185">Reference proteome</keyword>
<dbReference type="AlphaFoldDB" id="D2CG28"/>
<dbReference type="Proteomes" id="UP000007266">
    <property type="component" value="Unassembled WGS sequence"/>
</dbReference>
<name>D2CG28_TRICA</name>
<evidence type="ECO:0000313" key="2">
    <source>
        <dbReference type="Proteomes" id="UP000007266"/>
    </source>
</evidence>
<dbReference type="OMA" id="NEGQIGY"/>
<proteinExistence type="predicted"/>
<accession>D2CG28</accession>
<gene>
    <name evidence="1" type="primary">GLEAN_10700</name>
    <name evidence="1" type="ORF">TcasGA2_TC010700</name>
</gene>
<evidence type="ECO:0000313" key="1">
    <source>
        <dbReference type="EMBL" id="EFA12677.1"/>
    </source>
</evidence>
<dbReference type="PhylomeDB" id="D2CG28"/>
<dbReference type="EMBL" id="KQ972864">
    <property type="protein sequence ID" value="EFA12677.1"/>
    <property type="molecule type" value="Genomic_DNA"/>
</dbReference>